<evidence type="ECO:0000313" key="4">
    <source>
        <dbReference type="Proteomes" id="UP000242287"/>
    </source>
</evidence>
<accession>A0A2A9NYS1</accession>
<dbReference type="Proteomes" id="UP000242287">
    <property type="component" value="Unassembled WGS sequence"/>
</dbReference>
<feature type="coiled-coil region" evidence="1">
    <location>
        <begin position="131"/>
        <end position="165"/>
    </location>
</feature>
<protein>
    <submittedName>
        <fullName evidence="3">Uncharacterized protein</fullName>
    </submittedName>
</protein>
<keyword evidence="1" id="KW-0175">Coiled coil</keyword>
<dbReference type="STRING" id="703135.A0A2A9NYS1"/>
<feature type="region of interest" description="Disordered" evidence="2">
    <location>
        <begin position="307"/>
        <end position="405"/>
    </location>
</feature>
<reference evidence="3 4" key="1">
    <citation type="submission" date="2014-02" db="EMBL/GenBank/DDBJ databases">
        <title>Transposable element dynamics among asymbiotic and ectomycorrhizal Amanita fungi.</title>
        <authorList>
            <consortium name="DOE Joint Genome Institute"/>
            <person name="Hess J."/>
            <person name="Skrede I."/>
            <person name="Wolfe B."/>
            <person name="LaButti K."/>
            <person name="Ohm R.A."/>
            <person name="Grigoriev I.V."/>
            <person name="Pringle A."/>
        </authorList>
    </citation>
    <scope>NUCLEOTIDE SEQUENCE [LARGE SCALE GENOMIC DNA]</scope>
    <source>
        <strain evidence="3 4">SKay4041</strain>
    </source>
</reference>
<dbReference type="AlphaFoldDB" id="A0A2A9NYS1"/>
<proteinExistence type="predicted"/>
<sequence length="405" mass="45428">MQKECALLYNTMNQELEEIRTLALEANRKREQLGKSRYGSRQKQDLGDSAKWGLIDAVQFGNVLKQYKHDLLALKEQRDQLKQKVRQIQSRMLKAGTRKEEISRFTKAQSDKEFARMLKTRTLGPEHLETQAQLRKNIRMIRDRIQKLEANLSTYKKKLAEASSGKPSFRPPTLDTISRAYRNIGLAIQHKSDEVTELSARVAELKVTTPMKIIPSKRDPRLPDNDSRRPFNVTRHVAVTTAAALNAERSAQKLKKALLTVRKQPLLNKKAVHASAAPIAFKTPLKIESTTEERKIAENFFMTPIKGPLFDPVTTPPSSVPDLTFPEDEFEPSPSPSTRRGAGRTKKHSSVPLKRSTGTPPAAAAPTFDWGPLPTFNQPPLGGLPSPLKPTSDPPGFVSFAQFKK</sequence>
<feature type="coiled-coil region" evidence="1">
    <location>
        <begin position="64"/>
        <end position="91"/>
    </location>
</feature>
<organism evidence="3 4">
    <name type="scientific">Amanita thiersii Skay4041</name>
    <dbReference type="NCBI Taxonomy" id="703135"/>
    <lineage>
        <taxon>Eukaryota</taxon>
        <taxon>Fungi</taxon>
        <taxon>Dikarya</taxon>
        <taxon>Basidiomycota</taxon>
        <taxon>Agaricomycotina</taxon>
        <taxon>Agaricomycetes</taxon>
        <taxon>Agaricomycetidae</taxon>
        <taxon>Agaricales</taxon>
        <taxon>Pluteineae</taxon>
        <taxon>Amanitaceae</taxon>
        <taxon>Amanita</taxon>
    </lineage>
</organism>
<evidence type="ECO:0000313" key="3">
    <source>
        <dbReference type="EMBL" id="PFH53130.1"/>
    </source>
</evidence>
<gene>
    <name evidence="3" type="ORF">AMATHDRAFT_138444</name>
</gene>
<evidence type="ECO:0000256" key="2">
    <source>
        <dbReference type="SAM" id="MobiDB-lite"/>
    </source>
</evidence>
<dbReference type="EMBL" id="KZ301975">
    <property type="protein sequence ID" value="PFH53130.1"/>
    <property type="molecule type" value="Genomic_DNA"/>
</dbReference>
<evidence type="ECO:0000256" key="1">
    <source>
        <dbReference type="SAM" id="Coils"/>
    </source>
</evidence>
<keyword evidence="4" id="KW-1185">Reference proteome</keyword>
<name>A0A2A9NYS1_9AGAR</name>
<feature type="compositionally biased region" description="Low complexity" evidence="2">
    <location>
        <begin position="379"/>
        <end position="390"/>
    </location>
</feature>
<dbReference type="OrthoDB" id="248320at2759"/>